<name>A0A1K2IIR6_9FLAO</name>
<dbReference type="GO" id="GO:0016829">
    <property type="term" value="F:lyase activity"/>
    <property type="evidence" value="ECO:0007669"/>
    <property type="project" value="UniProtKB-KW"/>
</dbReference>
<dbReference type="RefSeq" id="WP_072408020.1">
    <property type="nucleotide sequence ID" value="NZ_FPKW01000003.1"/>
</dbReference>
<dbReference type="InterPro" id="IPR024535">
    <property type="entry name" value="RHGA/B-epi-like_pectate_lyase"/>
</dbReference>
<evidence type="ECO:0000256" key="1">
    <source>
        <dbReference type="SAM" id="SignalP"/>
    </source>
</evidence>
<accession>A0A1K2IIR6</accession>
<sequence>MRLLFCLLLFTSFTFAQKYNIKDYGANGNGSFDNSTAIQKAIADIKTKNGKKSSILYIPAGNYLISQPIILNKYVSIEGEGTGISVIKVSTNNSEGIILEDNKNEKDIYQGYNTINNLSILGPDFDKNPYSWKDIKQNNPKSVGIKVLGLRNRISNCIIDGFLWSGIQIEGSYYNYITQNFIKNNRIGITIDKNSTSAYINNNELRINSIGLLIQDNSYANFINNNMIESNLAHFLDPDKSEKDPEILTAGKGIVIINSFNNYVENNYFEQHFTNIVLKNAKDNIFNSNFIALGNLMPEYSKNQNILRFEGKITNNVFSNNTVMGSNENINTNKMILSNTEDYSTNKLDFGKAKNDRIKIELKKSLNNKLPQIP</sequence>
<organism evidence="3 4">
    <name type="scientific">Chryseobacterium limigenitum</name>
    <dbReference type="NCBI Taxonomy" id="1612149"/>
    <lineage>
        <taxon>Bacteria</taxon>
        <taxon>Pseudomonadati</taxon>
        <taxon>Bacteroidota</taxon>
        <taxon>Flavobacteriia</taxon>
        <taxon>Flavobacteriales</taxon>
        <taxon>Weeksellaceae</taxon>
        <taxon>Chryseobacterium group</taxon>
        <taxon>Chryseobacterium</taxon>
    </lineage>
</organism>
<dbReference type="EMBL" id="FPKW01000003">
    <property type="protein sequence ID" value="SFZ92170.1"/>
    <property type="molecule type" value="Genomic_DNA"/>
</dbReference>
<dbReference type="Pfam" id="PF12708">
    <property type="entry name" value="Pect-lyase_RHGA_epim"/>
    <property type="match status" value="1"/>
</dbReference>
<evidence type="ECO:0000313" key="4">
    <source>
        <dbReference type="Proteomes" id="UP000182034"/>
    </source>
</evidence>
<dbReference type="InterPro" id="IPR012334">
    <property type="entry name" value="Pectin_lyas_fold"/>
</dbReference>
<dbReference type="SMART" id="SM00710">
    <property type="entry name" value="PbH1"/>
    <property type="match status" value="4"/>
</dbReference>
<evidence type="ECO:0000259" key="2">
    <source>
        <dbReference type="Pfam" id="PF12708"/>
    </source>
</evidence>
<feature type="chain" id="PRO_5013040948" evidence="1">
    <location>
        <begin position="17"/>
        <end position="374"/>
    </location>
</feature>
<dbReference type="InterPro" id="IPR011050">
    <property type="entry name" value="Pectin_lyase_fold/virulence"/>
</dbReference>
<dbReference type="Proteomes" id="UP000182034">
    <property type="component" value="Unassembled WGS sequence"/>
</dbReference>
<dbReference type="Gene3D" id="2.160.20.10">
    <property type="entry name" value="Single-stranded right-handed beta-helix, Pectin lyase-like"/>
    <property type="match status" value="1"/>
</dbReference>
<feature type="domain" description="Rhamnogalacturonase A/B/Epimerase-like pectate lyase" evidence="2">
    <location>
        <begin position="20"/>
        <end position="228"/>
    </location>
</feature>
<feature type="signal peptide" evidence="1">
    <location>
        <begin position="1"/>
        <end position="16"/>
    </location>
</feature>
<keyword evidence="1" id="KW-0732">Signal</keyword>
<dbReference type="SUPFAM" id="SSF51126">
    <property type="entry name" value="Pectin lyase-like"/>
    <property type="match status" value="1"/>
</dbReference>
<keyword evidence="4" id="KW-1185">Reference proteome</keyword>
<evidence type="ECO:0000313" key="3">
    <source>
        <dbReference type="EMBL" id="SFZ92170.1"/>
    </source>
</evidence>
<protein>
    <submittedName>
        <fullName evidence="3">Pectate lyase superfamily protein</fullName>
    </submittedName>
</protein>
<gene>
    <name evidence="3" type="ORF">SAMN05216324_103145</name>
</gene>
<keyword evidence="3" id="KW-0456">Lyase</keyword>
<dbReference type="OrthoDB" id="1257868at2"/>
<dbReference type="InterPro" id="IPR006626">
    <property type="entry name" value="PbH1"/>
</dbReference>
<reference evidence="4" key="1">
    <citation type="submission" date="2016-10" db="EMBL/GenBank/DDBJ databases">
        <authorList>
            <person name="Varghese N."/>
            <person name="Submissions S."/>
        </authorList>
    </citation>
    <scope>NUCLEOTIDE SEQUENCE [LARGE SCALE GENOMIC DNA]</scope>
    <source>
        <strain evidence="4">SUR2</strain>
    </source>
</reference>
<dbReference type="STRING" id="1612149.SAMN05216324_103145"/>
<dbReference type="AlphaFoldDB" id="A0A1K2IIR6"/>
<proteinExistence type="predicted"/>